<evidence type="ECO:0000256" key="2">
    <source>
        <dbReference type="SAM" id="SignalP"/>
    </source>
</evidence>
<proteinExistence type="predicted"/>
<dbReference type="Pfam" id="PF04773">
    <property type="entry name" value="FecR"/>
    <property type="match status" value="1"/>
</dbReference>
<keyword evidence="2" id="KW-0732">Signal</keyword>
<dbReference type="EMBL" id="CU459003">
    <property type="protein sequence ID" value="CAM75092.1"/>
    <property type="molecule type" value="Genomic_DNA"/>
</dbReference>
<dbReference type="InterPro" id="IPR006860">
    <property type="entry name" value="FecR"/>
</dbReference>
<feature type="domain" description="FecR protein" evidence="3">
    <location>
        <begin position="64"/>
        <end position="165"/>
    </location>
</feature>
<sequence length="213" mass="21998">MINLYALWRIAMRHAVIALLLALLPALPAAAQERAVGTVTRLQGSASTAQGTVGPGSPLTTGMVLTTGAGARAELSFSDGTLVVIGEHSHFAVENFAYDAPSQSGQARFRVDQGVFLVTSGAVAKLPGRPLSVTTPVASIGVRGTKFWGGSLDHPLDVLLLEGAITVRSPGGSANLDNPLEGTDVPKPGAAPSPVGLWKPERVDKALRSISFD</sequence>
<feature type="chain" id="PRO_5002672817" evidence="2">
    <location>
        <begin position="32"/>
        <end position="213"/>
    </location>
</feature>
<organism evidence="4">
    <name type="scientific">Magnetospirillum gryphiswaldense</name>
    <dbReference type="NCBI Taxonomy" id="55518"/>
    <lineage>
        <taxon>Bacteria</taxon>
        <taxon>Pseudomonadati</taxon>
        <taxon>Pseudomonadota</taxon>
        <taxon>Alphaproteobacteria</taxon>
        <taxon>Rhodospirillales</taxon>
        <taxon>Rhodospirillaceae</taxon>
        <taxon>Magnetospirillum</taxon>
    </lineage>
</organism>
<name>A4TWT5_9PROT</name>
<evidence type="ECO:0000259" key="3">
    <source>
        <dbReference type="Pfam" id="PF04773"/>
    </source>
</evidence>
<evidence type="ECO:0000256" key="1">
    <source>
        <dbReference type="SAM" id="MobiDB-lite"/>
    </source>
</evidence>
<gene>
    <name evidence="4" type="ORF">MGR_0725</name>
</gene>
<dbReference type="Gene3D" id="2.60.120.1440">
    <property type="match status" value="1"/>
</dbReference>
<feature type="signal peptide" evidence="2">
    <location>
        <begin position="1"/>
        <end position="31"/>
    </location>
</feature>
<protein>
    <submittedName>
        <fullName evidence="4">Cadherin</fullName>
    </submittedName>
</protein>
<dbReference type="AlphaFoldDB" id="A4TWT5"/>
<dbReference type="PANTHER" id="PTHR38731">
    <property type="entry name" value="LIPL45-RELATED LIPOPROTEIN-RELATED"/>
    <property type="match status" value="1"/>
</dbReference>
<reference evidence="4" key="1">
    <citation type="journal article" date="2007" name="J. Bacteriol.">
        <title>Comparative genome analysis of four magnetotactic bacteria reveals a complex set of group-specific genes implicated in magnetosome biomineralization and function.</title>
        <authorList>
            <person name="Richter M."/>
            <person name="Kube M."/>
            <person name="Bazylinski D.A."/>
            <person name="Lombardot T."/>
            <person name="Gloeckner F.O."/>
            <person name="Reinhardt R."/>
            <person name="Schueler D."/>
        </authorList>
    </citation>
    <scope>NUCLEOTIDE SEQUENCE</scope>
    <source>
        <strain evidence="4">MSR-1</strain>
    </source>
</reference>
<feature type="region of interest" description="Disordered" evidence="1">
    <location>
        <begin position="171"/>
        <end position="197"/>
    </location>
</feature>
<accession>A4TWT5</accession>
<evidence type="ECO:0000313" key="4">
    <source>
        <dbReference type="EMBL" id="CAM75092.1"/>
    </source>
</evidence>